<comment type="caution">
    <text evidence="2">The sequence shown here is derived from an EMBL/GenBank/DDBJ whole genome shotgun (WGS) entry which is preliminary data.</text>
</comment>
<protein>
    <recommendedName>
        <fullName evidence="1">C-type lectin domain-containing protein</fullName>
    </recommendedName>
</protein>
<keyword evidence="3" id="KW-1185">Reference proteome</keyword>
<gene>
    <name evidence="2" type="ORF">FSP39_025523</name>
</gene>
<dbReference type="InterPro" id="IPR001304">
    <property type="entry name" value="C-type_lectin-like"/>
</dbReference>
<reference evidence="2" key="1">
    <citation type="submission" date="2019-08" db="EMBL/GenBank/DDBJ databases">
        <title>The improved chromosome-level genome for the pearl oyster Pinctada fucata martensii using PacBio sequencing and Hi-C.</title>
        <authorList>
            <person name="Zheng Z."/>
        </authorList>
    </citation>
    <scope>NUCLEOTIDE SEQUENCE</scope>
    <source>
        <strain evidence="2">ZZ-2019</strain>
        <tissue evidence="2">Adductor muscle</tissue>
    </source>
</reference>
<dbReference type="AlphaFoldDB" id="A0AA89C9F7"/>
<dbReference type="InterPro" id="IPR016187">
    <property type="entry name" value="CTDL_fold"/>
</dbReference>
<organism evidence="2 3">
    <name type="scientific">Pinctada imbricata</name>
    <name type="common">Atlantic pearl-oyster</name>
    <name type="synonym">Pinctada martensii</name>
    <dbReference type="NCBI Taxonomy" id="66713"/>
    <lineage>
        <taxon>Eukaryota</taxon>
        <taxon>Metazoa</taxon>
        <taxon>Spiralia</taxon>
        <taxon>Lophotrochozoa</taxon>
        <taxon>Mollusca</taxon>
        <taxon>Bivalvia</taxon>
        <taxon>Autobranchia</taxon>
        <taxon>Pteriomorphia</taxon>
        <taxon>Pterioida</taxon>
        <taxon>Pterioidea</taxon>
        <taxon>Pteriidae</taxon>
        <taxon>Pinctada</taxon>
    </lineage>
</organism>
<name>A0AA89C9F7_PINIB</name>
<evidence type="ECO:0000313" key="2">
    <source>
        <dbReference type="EMBL" id="KAK3100806.1"/>
    </source>
</evidence>
<dbReference type="Pfam" id="PF00059">
    <property type="entry name" value="Lectin_C"/>
    <property type="match status" value="1"/>
</dbReference>
<dbReference type="InterPro" id="IPR016186">
    <property type="entry name" value="C-type_lectin-like/link_sf"/>
</dbReference>
<proteinExistence type="predicted"/>
<dbReference type="Proteomes" id="UP001186944">
    <property type="component" value="Unassembled WGS sequence"/>
</dbReference>
<sequence length="86" mass="9940">MNILDLSTAWIGGNDIESEGTWKWTNSNTVFWSTNDVPANAYYTWYNGRPNDALGNNKDCLIIFGGKWYDRSCSYRFRKGICEKNN</sequence>
<accession>A0AA89C9F7</accession>
<feature type="domain" description="C-type lectin" evidence="1">
    <location>
        <begin position="1"/>
        <end position="76"/>
    </location>
</feature>
<dbReference type="Gene3D" id="3.10.100.10">
    <property type="entry name" value="Mannose-Binding Protein A, subunit A"/>
    <property type="match status" value="1"/>
</dbReference>
<evidence type="ECO:0000313" key="3">
    <source>
        <dbReference type="Proteomes" id="UP001186944"/>
    </source>
</evidence>
<dbReference type="SUPFAM" id="SSF56436">
    <property type="entry name" value="C-type lectin-like"/>
    <property type="match status" value="1"/>
</dbReference>
<dbReference type="EMBL" id="VSWD01000006">
    <property type="protein sequence ID" value="KAK3100806.1"/>
    <property type="molecule type" value="Genomic_DNA"/>
</dbReference>
<dbReference type="PROSITE" id="PS50041">
    <property type="entry name" value="C_TYPE_LECTIN_2"/>
    <property type="match status" value="1"/>
</dbReference>
<evidence type="ECO:0000259" key="1">
    <source>
        <dbReference type="PROSITE" id="PS50041"/>
    </source>
</evidence>